<dbReference type="Gene3D" id="1.20.1740.10">
    <property type="entry name" value="Amino acid/polyamine transporter I"/>
    <property type="match status" value="1"/>
</dbReference>
<comment type="caution">
    <text evidence="7">The sequence shown here is derived from an EMBL/GenBank/DDBJ whole genome shotgun (WGS) entry which is preliminary data.</text>
</comment>
<dbReference type="PANTHER" id="PTHR42770:SF7">
    <property type="entry name" value="MEMBRANE PROTEIN"/>
    <property type="match status" value="1"/>
</dbReference>
<feature type="transmembrane region" description="Helical" evidence="6">
    <location>
        <begin position="203"/>
        <end position="221"/>
    </location>
</feature>
<evidence type="ECO:0000256" key="5">
    <source>
        <dbReference type="ARBA" id="ARBA00023136"/>
    </source>
</evidence>
<proteinExistence type="predicted"/>
<dbReference type="PANTHER" id="PTHR42770">
    <property type="entry name" value="AMINO ACID TRANSPORTER-RELATED"/>
    <property type="match status" value="1"/>
</dbReference>
<dbReference type="InterPro" id="IPR002293">
    <property type="entry name" value="AA/rel_permease1"/>
</dbReference>
<evidence type="ECO:0000313" key="8">
    <source>
        <dbReference type="Proteomes" id="UP000249762"/>
    </source>
</evidence>
<evidence type="ECO:0000256" key="2">
    <source>
        <dbReference type="ARBA" id="ARBA00022475"/>
    </source>
</evidence>
<evidence type="ECO:0000256" key="1">
    <source>
        <dbReference type="ARBA" id="ARBA00004651"/>
    </source>
</evidence>
<organism evidence="7 8">
    <name type="scientific">Mycoplasma wenyonii</name>
    <dbReference type="NCBI Taxonomy" id="65123"/>
    <lineage>
        <taxon>Bacteria</taxon>
        <taxon>Bacillati</taxon>
        <taxon>Mycoplasmatota</taxon>
        <taxon>Mollicutes</taxon>
        <taxon>Mycoplasmataceae</taxon>
        <taxon>Mycoplasma</taxon>
    </lineage>
</organism>
<feature type="transmembrane region" description="Helical" evidence="6">
    <location>
        <begin position="20"/>
        <end position="36"/>
    </location>
</feature>
<name>A0A328PRI8_9MOLU</name>
<feature type="transmembrane region" description="Helical" evidence="6">
    <location>
        <begin position="342"/>
        <end position="367"/>
    </location>
</feature>
<feature type="transmembrane region" description="Helical" evidence="6">
    <location>
        <begin position="48"/>
        <end position="68"/>
    </location>
</feature>
<feature type="transmembrane region" description="Helical" evidence="6">
    <location>
        <begin position="242"/>
        <end position="264"/>
    </location>
</feature>
<evidence type="ECO:0000256" key="6">
    <source>
        <dbReference type="SAM" id="Phobius"/>
    </source>
</evidence>
<feature type="transmembrane region" description="Helical" evidence="6">
    <location>
        <begin position="128"/>
        <end position="150"/>
    </location>
</feature>
<dbReference type="EMBL" id="QKVO01000011">
    <property type="protein sequence ID" value="RAO94927.1"/>
    <property type="molecule type" value="Genomic_DNA"/>
</dbReference>
<dbReference type="GO" id="GO:0005886">
    <property type="term" value="C:plasma membrane"/>
    <property type="evidence" value="ECO:0007669"/>
    <property type="project" value="UniProtKB-SubCell"/>
</dbReference>
<feature type="transmembrane region" description="Helical" evidence="6">
    <location>
        <begin position="387"/>
        <end position="403"/>
    </location>
</feature>
<gene>
    <name evidence="7" type="ORF">DNK47_02540</name>
</gene>
<dbReference type="GO" id="GO:0022857">
    <property type="term" value="F:transmembrane transporter activity"/>
    <property type="evidence" value="ECO:0007669"/>
    <property type="project" value="InterPro"/>
</dbReference>
<reference evidence="8" key="1">
    <citation type="submission" date="2018-06" db="EMBL/GenBank/DDBJ databases">
        <authorList>
            <person name="Martinez Ocampo F."/>
            <person name="Quiroz Castaneda R.E."/>
            <person name="Rojas Lopez X."/>
        </authorList>
    </citation>
    <scope>NUCLEOTIDE SEQUENCE [LARGE SCALE GENOMIC DNA]</scope>
    <source>
        <strain evidence="8">INIFAP02</strain>
    </source>
</reference>
<dbReference type="Pfam" id="PF13520">
    <property type="entry name" value="AA_permease_2"/>
    <property type="match status" value="1"/>
</dbReference>
<dbReference type="Proteomes" id="UP000249762">
    <property type="component" value="Unassembled WGS sequence"/>
</dbReference>
<sequence>MIKSFSFNSISKELNSRKLFIISICSMLGIGIFLKSKTLIELSKGEYWPIFALFCISTCLIISMCWAFTRLVDKNTSSGRGFVEWVEKYCGTKFKNWVVGFTTKLLHPIGILTTSIYLIKWVNEKGILGIWGICICAFLLSAVITSLNVFSFKGAVILQKVLSCFIFLSILYTLGFGIHSFFARSGQGQSNGNQQEGAGLNKFGSWTVLMSGLPSIFFMYDGFYSVLSLKERTRKETSFRKIVSLSFIAITLIYFLVISVTLMADKKTGDFMNFQGLKTPHFKNILTVLIFLTFLSSLNVSSMCGQNQLVQLHYKYNFKEINSIRERFIKVKSVKYGLASKLSVWIHLLGQMGGIALVAVFITQIMYWTQSHNIEFLWTINDTLAELNSLIIFGVLGIVLWNSRAGKKTNLFTSIGILIAFIYFLLNNVISLFYSGSSASGKNPSHFTTALLKLLILGTLITYPVLPQIKFKLKEWFAPKATESKRFNKLNQEYSLVKIVST</sequence>
<comment type="subcellular location">
    <subcellularLocation>
        <location evidence="1">Cell membrane</location>
        <topology evidence="1">Multi-pass membrane protein</topology>
    </subcellularLocation>
</comment>
<dbReference type="AlphaFoldDB" id="A0A328PRI8"/>
<feature type="transmembrane region" description="Helical" evidence="6">
    <location>
        <begin position="105"/>
        <end position="122"/>
    </location>
</feature>
<accession>A0A328PRI8</accession>
<protein>
    <submittedName>
        <fullName evidence="7">Amino acid permease</fullName>
    </submittedName>
</protein>
<dbReference type="InterPro" id="IPR050367">
    <property type="entry name" value="APC_superfamily"/>
</dbReference>
<feature type="transmembrane region" description="Helical" evidence="6">
    <location>
        <begin position="446"/>
        <end position="466"/>
    </location>
</feature>
<feature type="transmembrane region" description="Helical" evidence="6">
    <location>
        <begin position="415"/>
        <end position="434"/>
    </location>
</feature>
<feature type="transmembrane region" description="Helical" evidence="6">
    <location>
        <begin position="284"/>
        <end position="305"/>
    </location>
</feature>
<keyword evidence="5 6" id="KW-0472">Membrane</keyword>
<keyword evidence="3 6" id="KW-0812">Transmembrane</keyword>
<evidence type="ECO:0000313" key="7">
    <source>
        <dbReference type="EMBL" id="RAO94927.1"/>
    </source>
</evidence>
<dbReference type="OrthoDB" id="396925at2"/>
<keyword evidence="4 6" id="KW-1133">Transmembrane helix</keyword>
<keyword evidence="8" id="KW-1185">Reference proteome</keyword>
<dbReference type="RefSeq" id="WP_112665657.1">
    <property type="nucleotide sequence ID" value="NZ_QKVO01000011.1"/>
</dbReference>
<keyword evidence="2" id="KW-1003">Cell membrane</keyword>
<feature type="transmembrane region" description="Helical" evidence="6">
    <location>
        <begin position="162"/>
        <end position="183"/>
    </location>
</feature>
<evidence type="ECO:0000256" key="4">
    <source>
        <dbReference type="ARBA" id="ARBA00022989"/>
    </source>
</evidence>
<evidence type="ECO:0000256" key="3">
    <source>
        <dbReference type="ARBA" id="ARBA00022692"/>
    </source>
</evidence>